<evidence type="ECO:0000256" key="5">
    <source>
        <dbReference type="ARBA" id="ARBA00022801"/>
    </source>
</evidence>
<feature type="binding site" evidence="8">
    <location>
        <position position="277"/>
    </location>
    <ligand>
        <name>allantoate</name>
        <dbReference type="ChEBI" id="CHEBI:17536"/>
    </ligand>
</feature>
<keyword evidence="7" id="KW-0862">Zinc</keyword>
<dbReference type="EMBL" id="FQUP01000004">
    <property type="protein sequence ID" value="SHG23652.1"/>
    <property type="molecule type" value="Genomic_DNA"/>
</dbReference>
<feature type="binding site" evidence="7">
    <location>
        <position position="84"/>
    </location>
    <ligand>
        <name>Zn(2+)</name>
        <dbReference type="ChEBI" id="CHEBI:29105"/>
        <label>1</label>
    </ligand>
</feature>
<organism evidence="10 11">
    <name type="scientific">Kaistia soli DSM 19436</name>
    <dbReference type="NCBI Taxonomy" id="1122133"/>
    <lineage>
        <taxon>Bacteria</taxon>
        <taxon>Pseudomonadati</taxon>
        <taxon>Pseudomonadota</taxon>
        <taxon>Alphaproteobacteria</taxon>
        <taxon>Hyphomicrobiales</taxon>
        <taxon>Kaistiaceae</taxon>
        <taxon>Kaistia</taxon>
    </lineage>
</organism>
<keyword evidence="4 7" id="KW-0479">Metal-binding</keyword>
<comment type="similarity">
    <text evidence="2">Belongs to the peptidase M20 family.</text>
</comment>
<comment type="cofactor">
    <cofactor evidence="1">
        <name>Mn(2+)</name>
        <dbReference type="ChEBI" id="CHEBI:29035"/>
    </cofactor>
</comment>
<proteinExistence type="inferred from homology"/>
<dbReference type="Pfam" id="PF01546">
    <property type="entry name" value="Peptidase_M20"/>
    <property type="match status" value="1"/>
</dbReference>
<evidence type="ECO:0000259" key="9">
    <source>
        <dbReference type="Pfam" id="PF07687"/>
    </source>
</evidence>
<evidence type="ECO:0000256" key="7">
    <source>
        <dbReference type="PIRSR" id="PIRSR001235-1"/>
    </source>
</evidence>
<dbReference type="PIRSF" id="PIRSF001235">
    <property type="entry name" value="Amidase_carbamoylase"/>
    <property type="match status" value="1"/>
</dbReference>
<dbReference type="Gene3D" id="3.30.70.360">
    <property type="match status" value="1"/>
</dbReference>
<evidence type="ECO:0000256" key="2">
    <source>
        <dbReference type="ARBA" id="ARBA00006153"/>
    </source>
</evidence>
<evidence type="ECO:0000256" key="8">
    <source>
        <dbReference type="PIRSR" id="PIRSR001235-2"/>
    </source>
</evidence>
<dbReference type="NCBIfam" id="NF006775">
    <property type="entry name" value="PRK09290.2-5"/>
    <property type="match status" value="1"/>
</dbReference>
<feature type="binding site" evidence="7">
    <location>
        <position position="130"/>
    </location>
    <ligand>
        <name>Zn(2+)</name>
        <dbReference type="ChEBI" id="CHEBI:29105"/>
        <label>2</label>
    </ligand>
</feature>
<dbReference type="CDD" id="cd03884">
    <property type="entry name" value="M20_bAS"/>
    <property type="match status" value="1"/>
</dbReference>
<comment type="subunit">
    <text evidence="3">Homodimer.</text>
</comment>
<feature type="binding site" evidence="8">
    <location>
        <position position="290"/>
    </location>
    <ligand>
        <name>allantoate</name>
        <dbReference type="ChEBI" id="CHEBI:17536"/>
    </ligand>
</feature>
<protein>
    <submittedName>
        <fullName evidence="10">Allantoate deiminase</fullName>
    </submittedName>
</protein>
<dbReference type="AlphaFoldDB" id="A0A1M5I639"/>
<evidence type="ECO:0000313" key="10">
    <source>
        <dbReference type="EMBL" id="SHG23652.1"/>
    </source>
</evidence>
<dbReference type="InterPro" id="IPR036264">
    <property type="entry name" value="Bact_exopeptidase_dim_dom"/>
</dbReference>
<dbReference type="GO" id="GO:0046872">
    <property type="term" value="F:metal ion binding"/>
    <property type="evidence" value="ECO:0007669"/>
    <property type="project" value="UniProtKB-KW"/>
</dbReference>
<dbReference type="InterPro" id="IPR010158">
    <property type="entry name" value="Amidase_Cbmase"/>
</dbReference>
<dbReference type="Gene3D" id="3.40.630.10">
    <property type="entry name" value="Zn peptidases"/>
    <property type="match status" value="1"/>
</dbReference>
<dbReference type="RefSeq" id="WP_073055877.1">
    <property type="nucleotide sequence ID" value="NZ_FQUP01000004.1"/>
</dbReference>
<name>A0A1M5I639_9HYPH</name>
<keyword evidence="6" id="KW-0464">Manganese</keyword>
<dbReference type="GO" id="GO:0016813">
    <property type="term" value="F:hydrolase activity, acting on carbon-nitrogen (but not peptide) bonds, in linear amidines"/>
    <property type="evidence" value="ECO:0007669"/>
    <property type="project" value="InterPro"/>
</dbReference>
<evidence type="ECO:0000256" key="3">
    <source>
        <dbReference type="ARBA" id="ARBA00011738"/>
    </source>
</evidence>
<evidence type="ECO:0000256" key="1">
    <source>
        <dbReference type="ARBA" id="ARBA00001936"/>
    </source>
</evidence>
<sequence length="414" mass="43156">MSVSDRRTEAERAWQRLEILAACTDEPGRITRLAFSPALKEANDLVLGWMREIGMAASIDAAGNVVGRYAGAAEDAPAIMLGSHLDTVRDGGRYDGALGVVAGLAVVERLASASCRLPVAIEVVGFADEEGTRFGGSVLGSMAMAGLEPSGWAARVDIEGVSAGQAAIAFGLDPARVFEASRRDTPPSAYIELHIEQGPVLEDRGVALGCVSGIAGALRAKVTVSGEAGHAGTVPMDMRADSLVAASECILAVERIAKQFQCIATVGQIRCHPNATNVIAGSVTFSLDLRSIEDGRKSAAAEDMFRAFGIIAASRGVLVETEITSDTNSTLCDPRLTGIIRKALDETGCPVIEMPSGAGHDGLNVAHIAPIAMIFVRCARGLSHHPDESITIDDLAMGIEAVVKTCTMAAGEYD</sequence>
<keyword evidence="11" id="KW-1185">Reference proteome</keyword>
<dbReference type="PANTHER" id="PTHR32494:SF19">
    <property type="entry name" value="ALLANTOATE DEIMINASE-RELATED"/>
    <property type="match status" value="1"/>
</dbReference>
<dbReference type="SUPFAM" id="SSF55031">
    <property type="entry name" value="Bacterial exopeptidase dimerisation domain"/>
    <property type="match status" value="1"/>
</dbReference>
<dbReference type="InterPro" id="IPR011650">
    <property type="entry name" value="Peptidase_M20_dimer"/>
</dbReference>
<accession>A0A1M5I639</accession>
<dbReference type="InterPro" id="IPR001261">
    <property type="entry name" value="ArgE/DapE_CS"/>
</dbReference>
<keyword evidence="5" id="KW-0378">Hydrolase</keyword>
<feature type="binding site" evidence="7">
    <location>
        <position position="384"/>
    </location>
    <ligand>
        <name>Zn(2+)</name>
        <dbReference type="ChEBI" id="CHEBI:29105"/>
        <label>2</label>
    </ligand>
</feature>
<dbReference type="Pfam" id="PF07687">
    <property type="entry name" value="M20_dimer"/>
    <property type="match status" value="1"/>
</dbReference>
<dbReference type="SUPFAM" id="SSF53187">
    <property type="entry name" value="Zn-dependent exopeptidases"/>
    <property type="match status" value="1"/>
</dbReference>
<dbReference type="Proteomes" id="UP000184485">
    <property type="component" value="Unassembled WGS sequence"/>
</dbReference>
<evidence type="ECO:0000313" key="11">
    <source>
        <dbReference type="Proteomes" id="UP000184485"/>
    </source>
</evidence>
<dbReference type="NCBIfam" id="TIGR01879">
    <property type="entry name" value="hydantase"/>
    <property type="match status" value="1"/>
</dbReference>
<feature type="binding site" evidence="7">
    <location>
        <position position="194"/>
    </location>
    <ligand>
        <name>Zn(2+)</name>
        <dbReference type="ChEBI" id="CHEBI:29105"/>
        <label>1</label>
    </ligand>
</feature>
<dbReference type="PANTHER" id="PTHR32494">
    <property type="entry name" value="ALLANTOATE DEIMINASE-RELATED"/>
    <property type="match status" value="1"/>
</dbReference>
<comment type="cofactor">
    <cofactor evidence="7">
        <name>Zn(2+)</name>
        <dbReference type="ChEBI" id="CHEBI:29105"/>
    </cofactor>
    <text evidence="7">Binds 2 Zn(2+) ions per subunit.</text>
</comment>
<feature type="domain" description="Peptidase M20 dimerisation" evidence="9">
    <location>
        <begin position="215"/>
        <end position="304"/>
    </location>
</feature>
<dbReference type="STRING" id="1122133.SAMN02745157_3759"/>
<feature type="binding site" evidence="8">
    <location>
        <position position="219"/>
    </location>
    <ligand>
        <name>allantoate</name>
        <dbReference type="ChEBI" id="CHEBI:17536"/>
    </ligand>
</feature>
<dbReference type="InterPro" id="IPR002933">
    <property type="entry name" value="Peptidase_M20"/>
</dbReference>
<reference evidence="10 11" key="1">
    <citation type="submission" date="2016-11" db="EMBL/GenBank/DDBJ databases">
        <authorList>
            <person name="Jaros S."/>
            <person name="Januszkiewicz K."/>
            <person name="Wedrychowicz H."/>
        </authorList>
    </citation>
    <scope>NUCLEOTIDE SEQUENCE [LARGE SCALE GENOMIC DNA]</scope>
    <source>
        <strain evidence="10 11">DSM 19436</strain>
    </source>
</reference>
<evidence type="ECO:0000256" key="6">
    <source>
        <dbReference type="ARBA" id="ARBA00023211"/>
    </source>
</evidence>
<feature type="binding site" evidence="7">
    <location>
        <position position="95"/>
    </location>
    <ligand>
        <name>Zn(2+)</name>
        <dbReference type="ChEBI" id="CHEBI:29105"/>
        <label>1</label>
    </ligand>
</feature>
<dbReference type="PROSITE" id="PS00758">
    <property type="entry name" value="ARGE_DAPE_CPG2_1"/>
    <property type="match status" value="1"/>
</dbReference>
<evidence type="ECO:0000256" key="4">
    <source>
        <dbReference type="ARBA" id="ARBA00022723"/>
    </source>
</evidence>
<feature type="binding site" evidence="7">
    <location>
        <position position="95"/>
    </location>
    <ligand>
        <name>Zn(2+)</name>
        <dbReference type="ChEBI" id="CHEBI:29105"/>
        <label>2</label>
    </ligand>
</feature>
<gene>
    <name evidence="10" type="ORF">SAMN02745157_3759</name>
</gene>
<dbReference type="OrthoDB" id="9808195at2"/>